<dbReference type="Pfam" id="PF13302">
    <property type="entry name" value="Acetyltransf_3"/>
    <property type="match status" value="1"/>
</dbReference>
<organism evidence="2 3">
    <name type="scientific">Shewanella sedimentimangrovi</name>
    <dbReference type="NCBI Taxonomy" id="2814293"/>
    <lineage>
        <taxon>Bacteria</taxon>
        <taxon>Pseudomonadati</taxon>
        <taxon>Pseudomonadota</taxon>
        <taxon>Gammaproteobacteria</taxon>
        <taxon>Alteromonadales</taxon>
        <taxon>Shewanellaceae</taxon>
        <taxon>Shewanella</taxon>
    </lineage>
</organism>
<feature type="domain" description="N-acetyltransferase" evidence="1">
    <location>
        <begin position="9"/>
        <end position="165"/>
    </location>
</feature>
<dbReference type="RefSeq" id="WP_207379286.1">
    <property type="nucleotide sequence ID" value="NZ_CP071502.1"/>
</dbReference>
<dbReference type="SUPFAM" id="SSF55729">
    <property type="entry name" value="Acyl-CoA N-acyltransferases (Nat)"/>
    <property type="match status" value="1"/>
</dbReference>
<evidence type="ECO:0000313" key="2">
    <source>
        <dbReference type="EMBL" id="QSX35827.1"/>
    </source>
</evidence>
<evidence type="ECO:0000313" key="3">
    <source>
        <dbReference type="Proteomes" id="UP000663207"/>
    </source>
</evidence>
<name>A0ABX7QXR3_9GAMM</name>
<reference evidence="2 3" key="1">
    <citation type="submission" date="2021-03" db="EMBL/GenBank/DDBJ databases">
        <title>Novel species identification of genus Shewanella.</title>
        <authorList>
            <person name="Liu G."/>
            <person name="Zhang Q."/>
        </authorList>
    </citation>
    <scope>NUCLEOTIDE SEQUENCE [LARGE SCALE GENOMIC DNA]</scope>
    <source>
        <strain evidence="2 3">FJAT-52962</strain>
    </source>
</reference>
<keyword evidence="3" id="KW-1185">Reference proteome</keyword>
<accession>A0ABX7QXR3</accession>
<dbReference type="InterPro" id="IPR051531">
    <property type="entry name" value="N-acetyltransferase"/>
</dbReference>
<gene>
    <name evidence="2" type="ORF">JYB85_10640</name>
</gene>
<protein>
    <submittedName>
        <fullName evidence="2">GNAT family N-acetyltransferase</fullName>
    </submittedName>
</protein>
<sequence>MEPLTTERLRLRELTAADAAFMLELLNTQGFITNIGDRGVRTLEQARQYLMDGPIASYAQNGFGLWLMERSLDGMPLGLCGLIRRDTLPHVDIGYALLPAFEGQGYAFEAARATMAFAVERGIDPVVAIVNPDNQASIQLLLKLGLKYQRLVTLPNIPHEVALYV</sequence>
<dbReference type="Proteomes" id="UP000663207">
    <property type="component" value="Chromosome"/>
</dbReference>
<dbReference type="EMBL" id="CP071502">
    <property type="protein sequence ID" value="QSX35827.1"/>
    <property type="molecule type" value="Genomic_DNA"/>
</dbReference>
<dbReference type="PANTHER" id="PTHR43792">
    <property type="entry name" value="GNAT FAMILY, PUTATIVE (AFU_ORTHOLOGUE AFUA_3G00765)-RELATED-RELATED"/>
    <property type="match status" value="1"/>
</dbReference>
<dbReference type="PROSITE" id="PS51186">
    <property type="entry name" value="GNAT"/>
    <property type="match status" value="1"/>
</dbReference>
<proteinExistence type="predicted"/>
<dbReference type="PANTHER" id="PTHR43792:SF1">
    <property type="entry name" value="N-ACETYLTRANSFERASE DOMAIN-CONTAINING PROTEIN"/>
    <property type="match status" value="1"/>
</dbReference>
<dbReference type="Gene3D" id="3.40.630.30">
    <property type="match status" value="1"/>
</dbReference>
<dbReference type="InterPro" id="IPR016181">
    <property type="entry name" value="Acyl_CoA_acyltransferase"/>
</dbReference>
<dbReference type="InterPro" id="IPR000182">
    <property type="entry name" value="GNAT_dom"/>
</dbReference>
<evidence type="ECO:0000259" key="1">
    <source>
        <dbReference type="PROSITE" id="PS51186"/>
    </source>
</evidence>